<reference evidence="2" key="1">
    <citation type="submission" date="2021-02" db="EMBL/GenBank/DDBJ databases">
        <title>Genome sequence Cadophora malorum strain M34.</title>
        <authorList>
            <person name="Stefanovic E."/>
            <person name="Vu D."/>
            <person name="Scully C."/>
            <person name="Dijksterhuis J."/>
            <person name="Roader J."/>
            <person name="Houbraken J."/>
        </authorList>
    </citation>
    <scope>NUCLEOTIDE SEQUENCE</scope>
    <source>
        <strain evidence="2">M34</strain>
    </source>
</reference>
<dbReference type="Proteomes" id="UP000664132">
    <property type="component" value="Unassembled WGS sequence"/>
</dbReference>
<dbReference type="OrthoDB" id="10507623at2759"/>
<dbReference type="EMBL" id="JAFJYH010000450">
    <property type="protein sequence ID" value="KAG4411668.1"/>
    <property type="molecule type" value="Genomic_DNA"/>
</dbReference>
<protein>
    <submittedName>
        <fullName evidence="2">Uncharacterized protein</fullName>
    </submittedName>
</protein>
<feature type="region of interest" description="Disordered" evidence="1">
    <location>
        <begin position="21"/>
        <end position="107"/>
    </location>
</feature>
<proteinExistence type="predicted"/>
<name>A0A8H7T3E9_9HELO</name>
<evidence type="ECO:0000256" key="1">
    <source>
        <dbReference type="SAM" id="MobiDB-lite"/>
    </source>
</evidence>
<dbReference type="AlphaFoldDB" id="A0A8H7T3E9"/>
<keyword evidence="3" id="KW-1185">Reference proteome</keyword>
<sequence length="107" mass="11882">MSTRLDSKRFQIRIPHLRMKSQEAAFRDARKPQPKPKVQQPVVKAAPNKIAKNAARNERRKAARKVKSMLKESGAAVNSKKTVPAKTEAASGDESEDGGVKLDEEME</sequence>
<feature type="compositionally biased region" description="Basic residues" evidence="1">
    <location>
        <begin position="58"/>
        <end position="68"/>
    </location>
</feature>
<feature type="compositionally biased region" description="Basic and acidic residues" evidence="1">
    <location>
        <begin position="98"/>
        <end position="107"/>
    </location>
</feature>
<organism evidence="2 3">
    <name type="scientific">Cadophora malorum</name>
    <dbReference type="NCBI Taxonomy" id="108018"/>
    <lineage>
        <taxon>Eukaryota</taxon>
        <taxon>Fungi</taxon>
        <taxon>Dikarya</taxon>
        <taxon>Ascomycota</taxon>
        <taxon>Pezizomycotina</taxon>
        <taxon>Leotiomycetes</taxon>
        <taxon>Helotiales</taxon>
        <taxon>Ploettnerulaceae</taxon>
        <taxon>Cadophora</taxon>
    </lineage>
</organism>
<evidence type="ECO:0000313" key="2">
    <source>
        <dbReference type="EMBL" id="KAG4411668.1"/>
    </source>
</evidence>
<feature type="compositionally biased region" description="Low complexity" evidence="1">
    <location>
        <begin position="36"/>
        <end position="54"/>
    </location>
</feature>
<accession>A0A8H7T3E9</accession>
<evidence type="ECO:0000313" key="3">
    <source>
        <dbReference type="Proteomes" id="UP000664132"/>
    </source>
</evidence>
<gene>
    <name evidence="2" type="ORF">IFR04_015192</name>
</gene>
<comment type="caution">
    <text evidence="2">The sequence shown here is derived from an EMBL/GenBank/DDBJ whole genome shotgun (WGS) entry which is preliminary data.</text>
</comment>